<keyword evidence="3" id="KW-1185">Reference proteome</keyword>
<comment type="caution">
    <text evidence="2">The sequence shown here is derived from an EMBL/GenBank/DDBJ whole genome shotgun (WGS) entry which is preliminary data.</text>
</comment>
<protein>
    <recommendedName>
        <fullName evidence="4">DUF4340 domain-containing protein</fullName>
    </recommendedName>
</protein>
<evidence type="ECO:0008006" key="4">
    <source>
        <dbReference type="Google" id="ProtNLM"/>
    </source>
</evidence>
<feature type="transmembrane region" description="Helical" evidence="1">
    <location>
        <begin position="12"/>
        <end position="30"/>
    </location>
</feature>
<sequence length="173" mass="19953">MTGSKIEWYRSKGMLLLFVIVSLNALFFFCKDIISYYYMFYVSDYTGDKKTIIIPGESGEIESLELNKRFFVTAGELQAKYLVYGGWEYGNGLIRIDAINFNKVKLLDKLSSEQYIQDVYRSDECSVFKFIKPFDGADYEYIAVLSGLEAIFSFDSTHELRGGVPEICDIFKR</sequence>
<dbReference type="EMBL" id="JBHRTD010000006">
    <property type="protein sequence ID" value="MFC3137586.1"/>
    <property type="molecule type" value="Genomic_DNA"/>
</dbReference>
<evidence type="ECO:0000313" key="3">
    <source>
        <dbReference type="Proteomes" id="UP001595621"/>
    </source>
</evidence>
<keyword evidence="1" id="KW-1133">Transmembrane helix</keyword>
<accession>A0ABV7GBC6</accession>
<proteinExistence type="predicted"/>
<keyword evidence="1" id="KW-0812">Transmembrane</keyword>
<dbReference type="RefSeq" id="WP_248935155.1">
    <property type="nucleotide sequence ID" value="NZ_JAKILF010000002.1"/>
</dbReference>
<organism evidence="2 3">
    <name type="scientific">Shewanella submarina</name>
    <dbReference type="NCBI Taxonomy" id="2016376"/>
    <lineage>
        <taxon>Bacteria</taxon>
        <taxon>Pseudomonadati</taxon>
        <taxon>Pseudomonadota</taxon>
        <taxon>Gammaproteobacteria</taxon>
        <taxon>Alteromonadales</taxon>
        <taxon>Shewanellaceae</taxon>
        <taxon>Shewanella</taxon>
    </lineage>
</organism>
<dbReference type="Proteomes" id="UP001595621">
    <property type="component" value="Unassembled WGS sequence"/>
</dbReference>
<keyword evidence="1" id="KW-0472">Membrane</keyword>
<evidence type="ECO:0000256" key="1">
    <source>
        <dbReference type="SAM" id="Phobius"/>
    </source>
</evidence>
<gene>
    <name evidence="2" type="ORF">ACFOE0_05205</name>
</gene>
<name>A0ABV7GBC6_9GAMM</name>
<evidence type="ECO:0000313" key="2">
    <source>
        <dbReference type="EMBL" id="MFC3137586.1"/>
    </source>
</evidence>
<reference evidence="3" key="1">
    <citation type="journal article" date="2019" name="Int. J. Syst. Evol. Microbiol.">
        <title>The Global Catalogue of Microorganisms (GCM) 10K type strain sequencing project: providing services to taxonomists for standard genome sequencing and annotation.</title>
        <authorList>
            <consortium name="The Broad Institute Genomics Platform"/>
            <consortium name="The Broad Institute Genome Sequencing Center for Infectious Disease"/>
            <person name="Wu L."/>
            <person name="Ma J."/>
        </authorList>
    </citation>
    <scope>NUCLEOTIDE SEQUENCE [LARGE SCALE GENOMIC DNA]</scope>
    <source>
        <strain evidence="3">KCTC 52277</strain>
    </source>
</reference>